<protein>
    <submittedName>
        <fullName evidence="1">YaeQ family protein</fullName>
    </submittedName>
</protein>
<dbReference type="CDD" id="cd22368">
    <property type="entry name" value="YaeQ-like"/>
    <property type="match status" value="1"/>
</dbReference>
<evidence type="ECO:0000313" key="2">
    <source>
        <dbReference type="Proteomes" id="UP000325161"/>
    </source>
</evidence>
<proteinExistence type="predicted"/>
<dbReference type="Proteomes" id="UP000325161">
    <property type="component" value="Chromosome"/>
</dbReference>
<evidence type="ECO:0000313" key="1">
    <source>
        <dbReference type="EMBL" id="QEI09384.1"/>
    </source>
</evidence>
<dbReference type="Gene3D" id="3.10.640.10">
    <property type="entry name" value="Restriction endonuclease-like alpha-beta roll domain"/>
    <property type="match status" value="1"/>
</dbReference>
<dbReference type="AlphaFoldDB" id="A0A5C0B5I4"/>
<dbReference type="InterPro" id="IPR038590">
    <property type="entry name" value="YaeQ_sf"/>
</dbReference>
<dbReference type="KEGG" id="pacr:FXN63_17085"/>
<sequence length="180" mass="20458">MALRSIVYKAVLQVSDMDRQYYAEHPLTIARHPSETEERVMVRVLAFALHAEEHLVFGRGLSADDEADIWSLDLTGAITLWIDVGMPDERLIRKAAGRSDQVVLYLYGRSADVWWTQHKSALAKISNLSVYRFGVEETLALAELAQRTMQVQCTIEDNEIWVTTGDAAVRVERELLQKAR</sequence>
<dbReference type="PIRSF" id="PIRSF011484">
    <property type="entry name" value="YaeQ"/>
    <property type="match status" value="1"/>
</dbReference>
<dbReference type="EMBL" id="CP043046">
    <property type="protein sequence ID" value="QEI09384.1"/>
    <property type="molecule type" value="Genomic_DNA"/>
</dbReference>
<keyword evidence="2" id="KW-1185">Reference proteome</keyword>
<dbReference type="SUPFAM" id="SSF52980">
    <property type="entry name" value="Restriction endonuclease-like"/>
    <property type="match status" value="1"/>
</dbReference>
<dbReference type="InterPro" id="IPR009822">
    <property type="entry name" value="YaeQ"/>
</dbReference>
<dbReference type="SMART" id="SM01322">
    <property type="entry name" value="YaeQ"/>
    <property type="match status" value="1"/>
</dbReference>
<accession>A0A5C0B5I4</accession>
<organism evidence="1 2">
    <name type="scientific">Pigmentiphaga aceris</name>
    <dbReference type="NCBI Taxonomy" id="1940612"/>
    <lineage>
        <taxon>Bacteria</taxon>
        <taxon>Pseudomonadati</taxon>
        <taxon>Pseudomonadota</taxon>
        <taxon>Betaproteobacteria</taxon>
        <taxon>Burkholderiales</taxon>
        <taxon>Alcaligenaceae</taxon>
        <taxon>Pigmentiphaga</taxon>
    </lineage>
</organism>
<dbReference type="Pfam" id="PF07152">
    <property type="entry name" value="YaeQ"/>
    <property type="match status" value="1"/>
</dbReference>
<dbReference type="PANTHER" id="PTHR38784">
    <property type="entry name" value="SUCROSE PHOSPHORYLASE"/>
    <property type="match status" value="1"/>
</dbReference>
<gene>
    <name evidence="1" type="ORF">FXN63_17085</name>
</gene>
<name>A0A5C0B5I4_9BURK</name>
<dbReference type="OrthoDB" id="5293309at2"/>
<dbReference type="InterPro" id="IPR011335">
    <property type="entry name" value="Restrct_endonuc-II-like"/>
</dbReference>
<dbReference type="PANTHER" id="PTHR38784:SF1">
    <property type="entry name" value="SUCROSE PHOSPHORYLASE"/>
    <property type="match status" value="1"/>
</dbReference>
<reference evidence="1 2" key="1">
    <citation type="submission" date="2019-08" db="EMBL/GenBank/DDBJ databases">
        <title>Amphibian skin-associated Pigmentiphaga: genome sequence and occurrence across geography and hosts.</title>
        <authorList>
            <person name="Bletz M.C."/>
            <person name="Bunk B."/>
            <person name="Sproeer C."/>
            <person name="Biwer P."/>
            <person name="Reiter S."/>
            <person name="Rabemananjara F.C.E."/>
            <person name="Schulz S."/>
            <person name="Overmann J."/>
            <person name="Vences M."/>
        </authorList>
    </citation>
    <scope>NUCLEOTIDE SEQUENCE [LARGE SCALE GENOMIC DNA]</scope>
    <source>
        <strain evidence="1 2">Mada1488</strain>
    </source>
</reference>